<feature type="transmembrane region" description="Helical" evidence="6">
    <location>
        <begin position="374"/>
        <end position="400"/>
    </location>
</feature>
<evidence type="ECO:0000313" key="7">
    <source>
        <dbReference type="EMBL" id="WFD25870.1"/>
    </source>
</evidence>
<feature type="transmembrane region" description="Helical" evidence="6">
    <location>
        <begin position="314"/>
        <end position="337"/>
    </location>
</feature>
<keyword evidence="2 6" id="KW-0812">Transmembrane</keyword>
<dbReference type="InterPro" id="IPR037185">
    <property type="entry name" value="EmrE-like"/>
</dbReference>
<comment type="subcellular location">
    <subcellularLocation>
        <location evidence="1">Membrane</location>
        <topology evidence="1">Multi-pass membrane protein</topology>
    </subcellularLocation>
</comment>
<evidence type="ECO:0000256" key="2">
    <source>
        <dbReference type="ARBA" id="ARBA00022692"/>
    </source>
</evidence>
<feature type="transmembrane region" description="Helical" evidence="6">
    <location>
        <begin position="280"/>
        <end position="302"/>
    </location>
</feature>
<name>A0AAF0J6B5_9BASI</name>
<accession>A0AAF0J6B5</accession>
<keyword evidence="4 6" id="KW-0472">Membrane</keyword>
<feature type="transmembrane region" description="Helical" evidence="6">
    <location>
        <begin position="7"/>
        <end position="25"/>
    </location>
</feature>
<dbReference type="PANTHER" id="PTHR23051">
    <property type="entry name" value="SOLUTE CARRIER FAMILY 35, MEMBER F5"/>
    <property type="match status" value="1"/>
</dbReference>
<evidence type="ECO:0000256" key="3">
    <source>
        <dbReference type="ARBA" id="ARBA00022989"/>
    </source>
</evidence>
<dbReference type="GO" id="GO:0000329">
    <property type="term" value="C:fungal-type vacuole membrane"/>
    <property type="evidence" value="ECO:0007669"/>
    <property type="project" value="TreeGrafter"/>
</dbReference>
<protein>
    <recommendedName>
        <fullName evidence="9">EamA domain-containing protein</fullName>
    </recommendedName>
</protein>
<keyword evidence="8" id="KW-1185">Reference proteome</keyword>
<evidence type="ECO:0000256" key="6">
    <source>
        <dbReference type="SAM" id="Phobius"/>
    </source>
</evidence>
<feature type="transmembrane region" description="Helical" evidence="6">
    <location>
        <begin position="349"/>
        <end position="367"/>
    </location>
</feature>
<evidence type="ECO:0000313" key="8">
    <source>
        <dbReference type="Proteomes" id="UP001213623"/>
    </source>
</evidence>
<evidence type="ECO:0000256" key="5">
    <source>
        <dbReference type="SAM" id="MobiDB-lite"/>
    </source>
</evidence>
<dbReference type="EMBL" id="CP119893">
    <property type="protein sequence ID" value="WFD25870.1"/>
    <property type="molecule type" value="Genomic_DNA"/>
</dbReference>
<dbReference type="Proteomes" id="UP001213623">
    <property type="component" value="Chromosome 2"/>
</dbReference>
<reference evidence="7" key="1">
    <citation type="submission" date="2023-03" db="EMBL/GenBank/DDBJ databases">
        <title>Mating type loci evolution in Malassezia.</title>
        <authorList>
            <person name="Coelho M.A."/>
        </authorList>
    </citation>
    <scope>NUCLEOTIDE SEQUENCE</scope>
    <source>
        <strain evidence="7">CBS 9557</strain>
    </source>
</reference>
<feature type="transmembrane region" description="Helical" evidence="6">
    <location>
        <begin position="45"/>
        <end position="64"/>
    </location>
</feature>
<gene>
    <name evidence="7" type="ORF">MNAN1_000838</name>
</gene>
<dbReference type="PANTHER" id="PTHR23051:SF0">
    <property type="entry name" value="SOLUTE CARRIER FAMILY 35 MEMBER F5"/>
    <property type="match status" value="1"/>
</dbReference>
<evidence type="ECO:0000256" key="4">
    <source>
        <dbReference type="ARBA" id="ARBA00023136"/>
    </source>
</evidence>
<dbReference type="SUPFAM" id="SSF103481">
    <property type="entry name" value="Multidrug resistance efflux transporter EmrE"/>
    <property type="match status" value="1"/>
</dbReference>
<keyword evidence="3 6" id="KW-1133">Transmembrane helix</keyword>
<sequence>MASGTHHYAVGAALILLVDFLWTGSNYLSSTVLTHGYDKPFAVTYLSTATFVVYLIPFAIMYYVQPSIKRKEANEVRWWESMGFYLPDRAHHSGSAPLSSSEPRPFKPKRPSSIDGRRPQSDLQLPMDAAEPHNHILDFTIRGRSLERSGERQWLRAESQDANSYMSDSEHGESQLSQAHIISASELPPLSVYETAILSMEFAVIWFAANWTFVAGLAYTSVASGTTIGSTSGFFTLLLGSMVGTEVFSPGKLVSVLLSFCGVALVTWSDQDSKSPTHPLWGDALALISALCYAGYVTLLKVRIGSEDRISMPLFLGFVGAFNLIAFWPIGVLLHVLGVEPLGLPQDHLMMSGLLVNMLVTVISYVHPTDSRDLAYLLAMLKSSPLLTTVGLSLTIPMAFLGDLFQDPTTTTVFKGVGSILVLVCCYSDTTV</sequence>
<organism evidence="7 8">
    <name type="scientific">Malassezia nana</name>
    <dbReference type="NCBI Taxonomy" id="180528"/>
    <lineage>
        <taxon>Eukaryota</taxon>
        <taxon>Fungi</taxon>
        <taxon>Dikarya</taxon>
        <taxon>Basidiomycota</taxon>
        <taxon>Ustilaginomycotina</taxon>
        <taxon>Malasseziomycetes</taxon>
        <taxon>Malasseziales</taxon>
        <taxon>Malasseziaceae</taxon>
        <taxon>Malassezia</taxon>
    </lineage>
</organism>
<evidence type="ECO:0008006" key="9">
    <source>
        <dbReference type="Google" id="ProtNLM"/>
    </source>
</evidence>
<evidence type="ECO:0000256" key="1">
    <source>
        <dbReference type="ARBA" id="ARBA00004141"/>
    </source>
</evidence>
<proteinExistence type="predicted"/>
<dbReference type="AlphaFoldDB" id="A0AAF0J6B5"/>
<feature type="region of interest" description="Disordered" evidence="5">
    <location>
        <begin position="94"/>
        <end position="127"/>
    </location>
</feature>